<dbReference type="Proteomes" id="UP001333710">
    <property type="component" value="Chromosome"/>
</dbReference>
<dbReference type="EMBL" id="AP027272">
    <property type="protein sequence ID" value="BDX04877.1"/>
    <property type="molecule type" value="Genomic_DNA"/>
</dbReference>
<dbReference type="SUPFAM" id="SSF48452">
    <property type="entry name" value="TPR-like"/>
    <property type="match status" value="1"/>
</dbReference>
<dbReference type="Gene3D" id="1.25.40.10">
    <property type="entry name" value="Tetratricopeptide repeat domain"/>
    <property type="match status" value="1"/>
</dbReference>
<evidence type="ECO:0000313" key="5">
    <source>
        <dbReference type="Proteomes" id="UP001333710"/>
    </source>
</evidence>
<evidence type="ECO:0000313" key="4">
    <source>
        <dbReference type="EMBL" id="BDX04877.1"/>
    </source>
</evidence>
<dbReference type="InterPro" id="IPR011990">
    <property type="entry name" value="TPR-like_helical_dom_sf"/>
</dbReference>
<dbReference type="Gene3D" id="3.40.50.1820">
    <property type="entry name" value="alpha/beta hydrolase"/>
    <property type="match status" value="1"/>
</dbReference>
<dbReference type="InterPro" id="IPR029058">
    <property type="entry name" value="AB_hydrolase_fold"/>
</dbReference>
<keyword evidence="5" id="KW-1185">Reference proteome</keyword>
<dbReference type="InterPro" id="IPR052558">
    <property type="entry name" value="Siderophore_Hydrolase_D"/>
</dbReference>
<accession>A0AA48KQA6</accession>
<feature type="signal peptide" evidence="3">
    <location>
        <begin position="1"/>
        <end position="22"/>
    </location>
</feature>
<dbReference type="RefSeq" id="WP_338290743.1">
    <property type="nucleotide sequence ID" value="NZ_AP027272.1"/>
</dbReference>
<evidence type="ECO:0000256" key="3">
    <source>
        <dbReference type="SAM" id="SignalP"/>
    </source>
</evidence>
<dbReference type="SUPFAM" id="SSF53474">
    <property type="entry name" value="alpha/beta-Hydrolases"/>
    <property type="match status" value="1"/>
</dbReference>
<dbReference type="KEGG" id="pmaw:MACH26_03980"/>
<feature type="chain" id="PRO_5041370005" description="Esterase" evidence="3">
    <location>
        <begin position="23"/>
        <end position="409"/>
    </location>
</feature>
<dbReference type="PANTHER" id="PTHR40841">
    <property type="entry name" value="SIDEROPHORE TRIACETYLFUSARININE C ESTERASE"/>
    <property type="match status" value="1"/>
</dbReference>
<name>A0AA48KQA6_9ALTE</name>
<evidence type="ECO:0000256" key="1">
    <source>
        <dbReference type="ARBA" id="ARBA00005622"/>
    </source>
</evidence>
<proteinExistence type="inferred from homology"/>
<dbReference type="AlphaFoldDB" id="A0AA48KQA6"/>
<dbReference type="PANTHER" id="PTHR40841:SF2">
    <property type="entry name" value="SIDEROPHORE-DEGRADING ESTERASE (EUROFUNG)"/>
    <property type="match status" value="1"/>
</dbReference>
<dbReference type="InterPro" id="IPR000801">
    <property type="entry name" value="Esterase-like"/>
</dbReference>
<protein>
    <recommendedName>
        <fullName evidence="6">Esterase</fullName>
    </recommendedName>
</protein>
<gene>
    <name evidence="4" type="ORF">MACH26_03980</name>
</gene>
<keyword evidence="2" id="KW-0378">Hydrolase</keyword>
<evidence type="ECO:0000256" key="2">
    <source>
        <dbReference type="ARBA" id="ARBA00022801"/>
    </source>
</evidence>
<dbReference type="Pfam" id="PF00756">
    <property type="entry name" value="Esterase"/>
    <property type="match status" value="1"/>
</dbReference>
<comment type="similarity">
    <text evidence="1">Belongs to the esterase D family.</text>
</comment>
<evidence type="ECO:0008006" key="6">
    <source>
        <dbReference type="Google" id="ProtNLM"/>
    </source>
</evidence>
<organism evidence="4 5">
    <name type="scientific">Planctobacterium marinum</name>
    <dbReference type="NCBI Taxonomy" id="1631968"/>
    <lineage>
        <taxon>Bacteria</taxon>
        <taxon>Pseudomonadati</taxon>
        <taxon>Pseudomonadota</taxon>
        <taxon>Gammaproteobacteria</taxon>
        <taxon>Alteromonadales</taxon>
        <taxon>Alteromonadaceae</taxon>
        <taxon>Planctobacterium</taxon>
    </lineage>
</organism>
<dbReference type="GO" id="GO:0016788">
    <property type="term" value="F:hydrolase activity, acting on ester bonds"/>
    <property type="evidence" value="ECO:0007669"/>
    <property type="project" value="TreeGrafter"/>
</dbReference>
<reference evidence="4" key="1">
    <citation type="submission" date="2023-01" db="EMBL/GenBank/DDBJ databases">
        <title>Complete genome sequence of Planctobacterium marinum strain Dej080120_11.</title>
        <authorList>
            <person name="Ueki S."/>
            <person name="Maruyama F."/>
        </authorList>
    </citation>
    <scope>NUCLEOTIDE SEQUENCE</scope>
    <source>
        <strain evidence="4">Dej080120_11</strain>
    </source>
</reference>
<sequence length="409" mass="46327">MKSIVARILFFIVFTGANTGYADETHDVYQKTGAIGYPTIQKFNIDAESLKQKREVLVSLPSAYIESGPRLKYPVVFVLDAELMFYPIAGQIYFQGMNSQMPEAIVVGIPNLPGERRAITPTPLNRNGEPLWFGGKQEQYLQFIENDIIPFIEERFHAADYKVLVGLSPTGQFALHSVWSRPGLFDAHVAINTADFNAVGYEKSSVFEKIAATIASHKQLSGHLYISMPKSGGGQNPRILQGYEKFASALRSLNSPNFKYKQELTENDGYAAVLPAVNSALRSIFPPEQWDPNYRDFMSEEPGQTIQNIKNYYRDLSEKVGFEAVPKGERYYNRNRLKRIGYVLLQQERTAEAIEIFEYWRSLYPNSANAYDSLADAWAQSGNTQKEAQLRKRAKELAQQNGDFRHAIF</sequence>
<keyword evidence="3" id="KW-0732">Signal</keyword>